<feature type="domain" description="Ion transport N-terminal" evidence="1">
    <location>
        <begin position="245"/>
        <end position="286"/>
    </location>
</feature>
<accession>A0A814BJQ2</accession>
<dbReference type="OrthoDB" id="421226at2759"/>
<evidence type="ECO:0000313" key="6">
    <source>
        <dbReference type="Proteomes" id="UP000663829"/>
    </source>
</evidence>
<sequence>MSYRGLPHYSPVPLESTNSSIISSILPSLSSVPEKPNTKDRIVPCFIDNYILNEQHHRRCISDPADFQQKQQRHKRAKTLDNIVSLFPTISSQEPIRIIHENCSYPIDVISRTKHTQSFRRYIDNNDNSDNNNANSVSKTSMNRMKLNLPNDLFKKSHAYRRYHCSSPSEAFTLSTNPPIMVTVESENEIISPTLCENSLIAPSHICDEKCIMLNDNSIDANDIQTNLNNTRNSYSHNFVSYFMDLLKPGDNKLAMKLFGSKKGVLKERLRQQRAGYCIIHPCSSFRYVLQAKNL</sequence>
<comment type="caution">
    <text evidence="2">The sequence shown here is derived from an EMBL/GenBank/DDBJ whole genome shotgun (WGS) entry which is preliminary data.</text>
</comment>
<name>A0A814BJQ2_9BILA</name>
<dbReference type="EMBL" id="CAJOBC010001973">
    <property type="protein sequence ID" value="CAF3708638.1"/>
    <property type="molecule type" value="Genomic_DNA"/>
</dbReference>
<dbReference type="Proteomes" id="UP000663829">
    <property type="component" value="Unassembled WGS sequence"/>
</dbReference>
<dbReference type="EMBL" id="CAJOBA010056099">
    <property type="protein sequence ID" value="CAF4289234.1"/>
    <property type="molecule type" value="Genomic_DNA"/>
</dbReference>
<dbReference type="EMBL" id="CAJNOK010034098">
    <property type="protein sequence ID" value="CAF1500797.1"/>
    <property type="molecule type" value="Genomic_DNA"/>
</dbReference>
<evidence type="ECO:0000313" key="5">
    <source>
        <dbReference type="EMBL" id="CAF4289234.1"/>
    </source>
</evidence>
<dbReference type="Pfam" id="PF08412">
    <property type="entry name" value="Ion_trans_N"/>
    <property type="match status" value="1"/>
</dbReference>
<dbReference type="Proteomes" id="UP000677228">
    <property type="component" value="Unassembled WGS sequence"/>
</dbReference>
<evidence type="ECO:0000313" key="2">
    <source>
        <dbReference type="EMBL" id="CAF0930668.1"/>
    </source>
</evidence>
<dbReference type="InterPro" id="IPR013621">
    <property type="entry name" value="Ion_trans_N"/>
</dbReference>
<dbReference type="EMBL" id="CAJNOQ010001973">
    <property type="protein sequence ID" value="CAF0930668.1"/>
    <property type="molecule type" value="Genomic_DNA"/>
</dbReference>
<dbReference type="Proteomes" id="UP000681722">
    <property type="component" value="Unassembled WGS sequence"/>
</dbReference>
<dbReference type="Proteomes" id="UP000682733">
    <property type="component" value="Unassembled WGS sequence"/>
</dbReference>
<dbReference type="AlphaFoldDB" id="A0A814BJQ2"/>
<reference evidence="2" key="1">
    <citation type="submission" date="2021-02" db="EMBL/GenBank/DDBJ databases">
        <authorList>
            <person name="Nowell W R."/>
        </authorList>
    </citation>
    <scope>NUCLEOTIDE SEQUENCE</scope>
</reference>
<gene>
    <name evidence="2" type="ORF">GPM918_LOCUS10163</name>
    <name evidence="3" type="ORF">OVA965_LOCUS36926</name>
    <name evidence="4" type="ORF">SRO942_LOCUS10164</name>
    <name evidence="5" type="ORF">TMI583_LOCUS37961</name>
</gene>
<evidence type="ECO:0000313" key="3">
    <source>
        <dbReference type="EMBL" id="CAF1500797.1"/>
    </source>
</evidence>
<evidence type="ECO:0000259" key="1">
    <source>
        <dbReference type="Pfam" id="PF08412"/>
    </source>
</evidence>
<keyword evidence="6" id="KW-1185">Reference proteome</keyword>
<protein>
    <recommendedName>
        <fullName evidence="1">Ion transport N-terminal domain-containing protein</fullName>
    </recommendedName>
</protein>
<evidence type="ECO:0000313" key="4">
    <source>
        <dbReference type="EMBL" id="CAF3708638.1"/>
    </source>
</evidence>
<proteinExistence type="predicted"/>
<organism evidence="2 6">
    <name type="scientific">Didymodactylos carnosus</name>
    <dbReference type="NCBI Taxonomy" id="1234261"/>
    <lineage>
        <taxon>Eukaryota</taxon>
        <taxon>Metazoa</taxon>
        <taxon>Spiralia</taxon>
        <taxon>Gnathifera</taxon>
        <taxon>Rotifera</taxon>
        <taxon>Eurotatoria</taxon>
        <taxon>Bdelloidea</taxon>
        <taxon>Philodinida</taxon>
        <taxon>Philodinidae</taxon>
        <taxon>Didymodactylos</taxon>
    </lineage>
</organism>